<dbReference type="GO" id="GO:0008270">
    <property type="term" value="F:zinc ion binding"/>
    <property type="evidence" value="ECO:0007669"/>
    <property type="project" value="UniProtKB-KW"/>
</dbReference>
<evidence type="ECO:0000256" key="3">
    <source>
        <dbReference type="ARBA" id="ARBA00022771"/>
    </source>
</evidence>
<dbReference type="FunFam" id="2.20.25.420:FF:000001">
    <property type="entry name" value="Zinc finger protein ZPR1"/>
    <property type="match status" value="1"/>
</dbReference>
<dbReference type="Pfam" id="PF03367">
    <property type="entry name" value="Zn_ribbon_ZPR1"/>
    <property type="match status" value="1"/>
</dbReference>
<evidence type="ECO:0000256" key="2">
    <source>
        <dbReference type="ARBA" id="ARBA00022723"/>
    </source>
</evidence>
<dbReference type="PANTHER" id="PTHR10876">
    <property type="entry name" value="ZINC FINGER PROTEIN ZPR1"/>
    <property type="match status" value="1"/>
</dbReference>
<keyword evidence="3" id="KW-0863">Zinc-finger</keyword>
<reference evidence="6" key="1">
    <citation type="submission" date="2025-08" db="UniProtKB">
        <authorList>
            <consortium name="Ensembl"/>
        </authorList>
    </citation>
    <scope>IDENTIFICATION</scope>
</reference>
<dbReference type="InterPro" id="IPR040141">
    <property type="entry name" value="ZPR1"/>
</dbReference>
<dbReference type="InterPro" id="IPR042452">
    <property type="entry name" value="ZPR1_Znf1/2"/>
</dbReference>
<dbReference type="InterPro" id="IPR004457">
    <property type="entry name" value="Znf_ZPR1"/>
</dbReference>
<protein>
    <recommendedName>
        <fullName evidence="5">Zinc finger ZPR1-type domain-containing protein</fullName>
    </recommendedName>
</protein>
<dbReference type="InterPro" id="IPR042451">
    <property type="entry name" value="ZPR1_A/B_dom"/>
</dbReference>
<dbReference type="Ensembl" id="ENSMALT00000004223.1">
    <property type="protein sequence ID" value="ENSMALP00000004121.1"/>
    <property type="gene ID" value="ENSMALG00000003007.1"/>
</dbReference>
<sequence length="139" mass="15800">MSAITQENVRGGSVFKDISADDEDVQPTEIESLCMNCYQNGTTRLLLTRIPFFKEIIVSSFSCGNCGFSNTEIQSAGRIQDQGVCYTLKVKRKQDLDRENVYAPEADPEMTVEKYTRSFEQNEELGLNDMRTEGYQEKN</sequence>
<dbReference type="PANTHER" id="PTHR10876:SF0">
    <property type="entry name" value="ZINC FINGER PROTEIN ZPR1"/>
    <property type="match status" value="1"/>
</dbReference>
<proteinExistence type="inferred from homology"/>
<keyword evidence="4" id="KW-0862">Zinc</keyword>
<evidence type="ECO:0000256" key="1">
    <source>
        <dbReference type="ARBA" id="ARBA00008354"/>
    </source>
</evidence>
<evidence type="ECO:0000259" key="5">
    <source>
        <dbReference type="SMART" id="SM00709"/>
    </source>
</evidence>
<evidence type="ECO:0000256" key="4">
    <source>
        <dbReference type="ARBA" id="ARBA00022833"/>
    </source>
</evidence>
<name>A0A3Q3ITX4_MONAL</name>
<dbReference type="SMART" id="SM00709">
    <property type="entry name" value="Zpr1"/>
    <property type="match status" value="1"/>
</dbReference>
<comment type="similarity">
    <text evidence="1">Belongs to the ZPR1 family.</text>
</comment>
<accession>A0A3Q3ITX4</accession>
<reference evidence="6" key="2">
    <citation type="submission" date="2025-09" db="UniProtKB">
        <authorList>
            <consortium name="Ensembl"/>
        </authorList>
    </citation>
    <scope>IDENTIFICATION</scope>
</reference>
<keyword evidence="7" id="KW-1185">Reference proteome</keyword>
<evidence type="ECO:0000313" key="7">
    <source>
        <dbReference type="Proteomes" id="UP000261600"/>
    </source>
</evidence>
<keyword evidence="2" id="KW-0479">Metal-binding</keyword>
<dbReference type="Gene3D" id="2.60.120.1040">
    <property type="entry name" value="ZPR1, A/B domain"/>
    <property type="match status" value="1"/>
</dbReference>
<evidence type="ECO:0000313" key="6">
    <source>
        <dbReference type="Ensembl" id="ENSMALP00000004121.1"/>
    </source>
</evidence>
<feature type="domain" description="Zinc finger ZPR1-type" evidence="5">
    <location>
        <begin position="32"/>
        <end position="139"/>
    </location>
</feature>
<dbReference type="Gene3D" id="2.20.25.420">
    <property type="entry name" value="ZPR1, zinc finger domain"/>
    <property type="match status" value="1"/>
</dbReference>
<dbReference type="AlphaFoldDB" id="A0A3Q3ITX4"/>
<organism evidence="6 7">
    <name type="scientific">Monopterus albus</name>
    <name type="common">Swamp eel</name>
    <dbReference type="NCBI Taxonomy" id="43700"/>
    <lineage>
        <taxon>Eukaryota</taxon>
        <taxon>Metazoa</taxon>
        <taxon>Chordata</taxon>
        <taxon>Craniata</taxon>
        <taxon>Vertebrata</taxon>
        <taxon>Euteleostomi</taxon>
        <taxon>Actinopterygii</taxon>
        <taxon>Neopterygii</taxon>
        <taxon>Teleostei</taxon>
        <taxon>Neoteleostei</taxon>
        <taxon>Acanthomorphata</taxon>
        <taxon>Anabantaria</taxon>
        <taxon>Synbranchiformes</taxon>
        <taxon>Synbranchidae</taxon>
        <taxon>Monopterus</taxon>
    </lineage>
</organism>
<dbReference type="STRING" id="43700.ENSMALP00000004121"/>
<dbReference type="Proteomes" id="UP000261600">
    <property type="component" value="Unplaced"/>
</dbReference>
<dbReference type="GO" id="GO:0005634">
    <property type="term" value="C:nucleus"/>
    <property type="evidence" value="ECO:0007669"/>
    <property type="project" value="TreeGrafter"/>
</dbReference>